<feature type="binding site" evidence="7">
    <location>
        <position position="60"/>
    </location>
    <ligand>
        <name>substrate</name>
    </ligand>
</feature>
<dbReference type="EMBL" id="FSRC01000001">
    <property type="protein sequence ID" value="SIN67864.1"/>
    <property type="molecule type" value="Genomic_DNA"/>
</dbReference>
<keyword evidence="6 7" id="KW-0057">Aromatic amino acid biosynthesis</keyword>
<evidence type="ECO:0000313" key="9">
    <source>
        <dbReference type="Proteomes" id="UP000185221"/>
    </source>
</evidence>
<dbReference type="Proteomes" id="UP000185221">
    <property type="component" value="Unassembled WGS sequence"/>
</dbReference>
<feature type="binding site" evidence="7">
    <location>
        <position position="83"/>
    </location>
    <ligand>
        <name>substrate</name>
    </ligand>
</feature>
<keyword evidence="3 7" id="KW-0547">Nucleotide-binding</keyword>
<evidence type="ECO:0000256" key="7">
    <source>
        <dbReference type="HAMAP-Rule" id="MF_00109"/>
    </source>
</evidence>
<comment type="catalytic activity">
    <reaction evidence="7">
        <text>shikimate + ATP = 3-phosphoshikimate + ADP + H(+)</text>
        <dbReference type="Rhea" id="RHEA:13121"/>
        <dbReference type="ChEBI" id="CHEBI:15378"/>
        <dbReference type="ChEBI" id="CHEBI:30616"/>
        <dbReference type="ChEBI" id="CHEBI:36208"/>
        <dbReference type="ChEBI" id="CHEBI:145989"/>
        <dbReference type="ChEBI" id="CHEBI:456216"/>
        <dbReference type="EC" id="2.7.1.71"/>
    </reaction>
</comment>
<comment type="cofactor">
    <cofactor evidence="7">
        <name>Mg(2+)</name>
        <dbReference type="ChEBI" id="CHEBI:18420"/>
    </cofactor>
    <text evidence="7">Binds 1 Mg(2+) ion per subunit.</text>
</comment>
<comment type="pathway">
    <text evidence="7">Metabolic intermediate biosynthesis; chorismate biosynthesis; chorismate from D-erythrose 4-phosphate and phosphoenolpyruvate: step 5/7.</text>
</comment>
<proteinExistence type="inferred from homology"/>
<keyword evidence="9" id="KW-1185">Reference proteome</keyword>
<dbReference type="GO" id="GO:0005524">
    <property type="term" value="F:ATP binding"/>
    <property type="evidence" value="ECO:0007669"/>
    <property type="project" value="UniProtKB-UniRule"/>
</dbReference>
<feature type="binding site" evidence="7">
    <location>
        <position position="145"/>
    </location>
    <ligand>
        <name>substrate</name>
    </ligand>
</feature>
<comment type="function">
    <text evidence="7">Catalyzes the specific phosphorylation of the 3-hydroxyl group of shikimic acid using ATP as a cosubstrate.</text>
</comment>
<dbReference type="CDD" id="cd00464">
    <property type="entry name" value="SK"/>
    <property type="match status" value="1"/>
</dbReference>
<dbReference type="InterPro" id="IPR031322">
    <property type="entry name" value="Shikimate/glucono_kinase"/>
</dbReference>
<evidence type="ECO:0000256" key="6">
    <source>
        <dbReference type="ARBA" id="ARBA00023141"/>
    </source>
</evidence>
<keyword evidence="7" id="KW-0479">Metal-binding</keyword>
<name>A0A1N6DB32_9BACT</name>
<protein>
    <recommendedName>
        <fullName evidence="7">Shikimate kinase</fullName>
        <shortName evidence="7">SK</shortName>
        <ecNumber evidence="7">2.7.1.71</ecNumber>
    </recommendedName>
</protein>
<dbReference type="Gene3D" id="3.40.50.300">
    <property type="entry name" value="P-loop containing nucleotide triphosphate hydrolases"/>
    <property type="match status" value="1"/>
</dbReference>
<organism evidence="8 9">
    <name type="scientific">Algoriphagus halophilus</name>
    <dbReference type="NCBI Taxonomy" id="226505"/>
    <lineage>
        <taxon>Bacteria</taxon>
        <taxon>Pseudomonadati</taxon>
        <taxon>Bacteroidota</taxon>
        <taxon>Cytophagia</taxon>
        <taxon>Cytophagales</taxon>
        <taxon>Cyclobacteriaceae</taxon>
        <taxon>Algoriphagus</taxon>
    </lineage>
</organism>
<evidence type="ECO:0000256" key="5">
    <source>
        <dbReference type="ARBA" id="ARBA00022840"/>
    </source>
</evidence>
<dbReference type="GO" id="GO:0005829">
    <property type="term" value="C:cytosol"/>
    <property type="evidence" value="ECO:0007669"/>
    <property type="project" value="TreeGrafter"/>
</dbReference>
<feature type="binding site" evidence="7">
    <location>
        <position position="123"/>
    </location>
    <ligand>
        <name>ATP</name>
        <dbReference type="ChEBI" id="CHEBI:30616"/>
    </ligand>
</feature>
<dbReference type="SUPFAM" id="SSF52540">
    <property type="entry name" value="P-loop containing nucleoside triphosphate hydrolases"/>
    <property type="match status" value="1"/>
</dbReference>
<dbReference type="STRING" id="226505.SAMN05444394_0613"/>
<keyword evidence="4 7" id="KW-0418">Kinase</keyword>
<comment type="similarity">
    <text evidence="7">Belongs to the shikimate kinase family.</text>
</comment>
<dbReference type="PRINTS" id="PR01100">
    <property type="entry name" value="SHIKIMTKNASE"/>
</dbReference>
<comment type="subcellular location">
    <subcellularLocation>
        <location evidence="7">Cytoplasm</location>
    </subcellularLocation>
</comment>
<accession>A0A1N6DB32</accession>
<dbReference type="PANTHER" id="PTHR21087">
    <property type="entry name" value="SHIKIMATE KINASE"/>
    <property type="match status" value="1"/>
</dbReference>
<dbReference type="AlphaFoldDB" id="A0A1N6DB32"/>
<dbReference type="GO" id="GO:0000287">
    <property type="term" value="F:magnesium ion binding"/>
    <property type="evidence" value="ECO:0007669"/>
    <property type="project" value="UniProtKB-UniRule"/>
</dbReference>
<keyword evidence="7" id="KW-0460">Magnesium</keyword>
<dbReference type="GO" id="GO:0008652">
    <property type="term" value="P:amino acid biosynthetic process"/>
    <property type="evidence" value="ECO:0007669"/>
    <property type="project" value="UniProtKB-KW"/>
</dbReference>
<evidence type="ECO:0000313" key="8">
    <source>
        <dbReference type="EMBL" id="SIN67864.1"/>
    </source>
</evidence>
<dbReference type="HAMAP" id="MF_00109">
    <property type="entry name" value="Shikimate_kinase"/>
    <property type="match status" value="1"/>
</dbReference>
<dbReference type="PANTHER" id="PTHR21087:SF16">
    <property type="entry name" value="SHIKIMATE KINASE 1, CHLOROPLASTIC"/>
    <property type="match status" value="1"/>
</dbReference>
<dbReference type="EC" id="2.7.1.71" evidence="7"/>
<feature type="binding site" evidence="7">
    <location>
        <begin position="14"/>
        <end position="19"/>
    </location>
    <ligand>
        <name>ATP</name>
        <dbReference type="ChEBI" id="CHEBI:30616"/>
    </ligand>
</feature>
<dbReference type="InterPro" id="IPR000623">
    <property type="entry name" value="Shikimate_kinase/TSH1"/>
</dbReference>
<dbReference type="GO" id="GO:0004765">
    <property type="term" value="F:shikimate kinase activity"/>
    <property type="evidence" value="ECO:0007669"/>
    <property type="project" value="UniProtKB-UniRule"/>
</dbReference>
<dbReference type="OrthoDB" id="9800332at2"/>
<keyword evidence="7" id="KW-0963">Cytoplasm</keyword>
<dbReference type="InterPro" id="IPR027417">
    <property type="entry name" value="P-loop_NTPase"/>
</dbReference>
<sequence>MTKELKVVLVGLPGSGKSTFGRQLAAVLDFPYYDLDSLIESTYKMKIPEIFKSYGEGQFREWETESLKKILEAQESYVLASGGGCPCFNDNMELINEHAVSVYLDVPIGEISNRLGVSKIQNRPMFQDLDREEIVMKLKSLLTDREYFYNQAKIKLSGEEFSAELLMSELISLLKTKS</sequence>
<comment type="caution">
    <text evidence="7">Lacks conserved residue(s) required for the propagation of feature annotation.</text>
</comment>
<dbReference type="Pfam" id="PF01202">
    <property type="entry name" value="SKI"/>
    <property type="match status" value="1"/>
</dbReference>
<keyword evidence="1 7" id="KW-0028">Amino-acid biosynthesis</keyword>
<comment type="subunit">
    <text evidence="7">Monomer.</text>
</comment>
<evidence type="ECO:0000256" key="2">
    <source>
        <dbReference type="ARBA" id="ARBA00022679"/>
    </source>
</evidence>
<keyword evidence="2 7" id="KW-0808">Transferase</keyword>
<dbReference type="RefSeq" id="WP_074223352.1">
    <property type="nucleotide sequence ID" value="NZ_FSRC01000001.1"/>
</dbReference>
<evidence type="ECO:0000256" key="1">
    <source>
        <dbReference type="ARBA" id="ARBA00022605"/>
    </source>
</evidence>
<evidence type="ECO:0000256" key="3">
    <source>
        <dbReference type="ARBA" id="ARBA00022741"/>
    </source>
</evidence>
<reference evidence="9" key="1">
    <citation type="submission" date="2016-11" db="EMBL/GenBank/DDBJ databases">
        <authorList>
            <person name="Varghese N."/>
            <person name="Submissions S."/>
        </authorList>
    </citation>
    <scope>NUCLEOTIDE SEQUENCE [LARGE SCALE GENOMIC DNA]</scope>
    <source>
        <strain evidence="9">DSM 15292</strain>
    </source>
</reference>
<dbReference type="UniPathway" id="UPA00053">
    <property type="reaction ID" value="UER00088"/>
</dbReference>
<dbReference type="GO" id="GO:0009423">
    <property type="term" value="P:chorismate biosynthetic process"/>
    <property type="evidence" value="ECO:0007669"/>
    <property type="project" value="UniProtKB-UniRule"/>
</dbReference>
<evidence type="ECO:0000256" key="4">
    <source>
        <dbReference type="ARBA" id="ARBA00022777"/>
    </source>
</evidence>
<feature type="binding site" evidence="7">
    <location>
        <position position="36"/>
    </location>
    <ligand>
        <name>substrate</name>
    </ligand>
</feature>
<gene>
    <name evidence="7" type="primary">aroK</name>
    <name evidence="8" type="ORF">SAMN05444394_0613</name>
</gene>
<keyword evidence="5 7" id="KW-0067">ATP-binding</keyword>
<dbReference type="GO" id="GO:0009073">
    <property type="term" value="P:aromatic amino acid family biosynthetic process"/>
    <property type="evidence" value="ECO:0007669"/>
    <property type="project" value="UniProtKB-KW"/>
</dbReference>
<feature type="binding site" evidence="7">
    <location>
        <position position="18"/>
    </location>
    <ligand>
        <name>Mg(2+)</name>
        <dbReference type="ChEBI" id="CHEBI:18420"/>
    </ligand>
</feature>